<dbReference type="RefSeq" id="WP_259273593.1">
    <property type="nucleotide sequence ID" value="NZ_CABHNJ010000033.1"/>
</dbReference>
<evidence type="ECO:0000313" key="2">
    <source>
        <dbReference type="EMBL" id="VUX10202.1"/>
    </source>
</evidence>
<name>A0A564TSN6_STRVE</name>
<dbReference type="AlphaFoldDB" id="A0A564TSN6"/>
<accession>A0A564TSN6</accession>
<gene>
    <name evidence="2" type="ORF">SSSS39_00174</name>
</gene>
<evidence type="ECO:0000259" key="1">
    <source>
        <dbReference type="Pfam" id="PF09851"/>
    </source>
</evidence>
<reference evidence="2 3" key="1">
    <citation type="submission" date="2019-07" db="EMBL/GenBank/DDBJ databases">
        <authorList>
            <person name="Hibberd C M."/>
            <person name="Gehrig L. J."/>
            <person name="Chang H.-W."/>
            <person name="Venkatesh S."/>
        </authorList>
    </citation>
    <scope>NUCLEOTIDE SEQUENCE [LARGE SCALE GENOMIC DNA]</scope>
    <source>
        <strain evidence="2">Streptococcus_salivarius_SS_Bg39</strain>
    </source>
</reference>
<sequence length="229" mass="25310">MGIFDSAGMKEAKRQYKGEMKLLAEIMKPTGKIFMCAKWDDNLRVISIGSMGMSTIVKYDTIKDIQIYESVQEITSTKSSGREKRKGVMTRAAVGTLLLPGAGTLAGALTAKKQSSIETEAVTSQQVTRTIVLTRDDPFKTVLTIPYHPELEVKLRSILAENLAQTEAVEQIAETSPIEQPQMVEQPPQVEQIASNISVADELIKLKELLDAGVLTEEEFVAQKQRLLR</sequence>
<dbReference type="Pfam" id="PF09851">
    <property type="entry name" value="SHOCT"/>
    <property type="match status" value="1"/>
</dbReference>
<evidence type="ECO:0000313" key="3">
    <source>
        <dbReference type="Proteomes" id="UP000380217"/>
    </source>
</evidence>
<dbReference type="EMBL" id="CABHNJ010000033">
    <property type="protein sequence ID" value="VUX10202.1"/>
    <property type="molecule type" value="Genomic_DNA"/>
</dbReference>
<proteinExistence type="predicted"/>
<dbReference type="Proteomes" id="UP000380217">
    <property type="component" value="Unassembled WGS sequence"/>
</dbReference>
<feature type="domain" description="SHOCT" evidence="1">
    <location>
        <begin position="201"/>
        <end position="228"/>
    </location>
</feature>
<organism evidence="2 3">
    <name type="scientific">Streptococcus vestibularis</name>
    <dbReference type="NCBI Taxonomy" id="1343"/>
    <lineage>
        <taxon>Bacteria</taxon>
        <taxon>Bacillati</taxon>
        <taxon>Bacillota</taxon>
        <taxon>Bacilli</taxon>
        <taxon>Lactobacillales</taxon>
        <taxon>Streptococcaceae</taxon>
        <taxon>Streptococcus</taxon>
    </lineage>
</organism>
<dbReference type="InterPro" id="IPR018649">
    <property type="entry name" value="SHOCT"/>
</dbReference>
<protein>
    <recommendedName>
        <fullName evidence="1">SHOCT domain-containing protein</fullName>
    </recommendedName>
</protein>